<evidence type="ECO:0000313" key="1">
    <source>
        <dbReference type="EMBL" id="EEZ31002.1"/>
    </source>
</evidence>
<dbReference type="Proteomes" id="UP000004659">
    <property type="component" value="Unassembled WGS sequence"/>
</dbReference>
<evidence type="ECO:0008006" key="2">
    <source>
        <dbReference type="Google" id="ProtNLM"/>
    </source>
</evidence>
<dbReference type="PIRSF" id="PIRSF033328">
    <property type="entry name" value="Phest_Mll4975"/>
    <property type="match status" value="1"/>
</dbReference>
<sequence length="243" mass="27554">MRYAIYFTPPSNDALLRVGANWLGRNAFSGESVKMPALRSLETDEICRLTEKPRRYGFHATMKAPFRLAGEHSENDLLAALMHFASSAAPVVIPRLELQSISSFFALVPEEPVAELNQLANDVVVAFDRFRAPLSEAEIARRRPERLNERQRHNLVRWGYPYVFEEFRFHMTLTGPVEEKDRSRVERVLEEFFTPMLDDCVEVANLALFVEPEEGAPFEVHSLHPLSGGKAASMRASRAVGRP</sequence>
<organism evidence="1">
    <name type="scientific">Brucella pinnipedialis M292/94/1</name>
    <dbReference type="NCBI Taxonomy" id="520462"/>
    <lineage>
        <taxon>Bacteria</taxon>
        <taxon>Pseudomonadati</taxon>
        <taxon>Pseudomonadota</taxon>
        <taxon>Alphaproteobacteria</taxon>
        <taxon>Hyphomicrobiales</taxon>
        <taxon>Brucellaceae</taxon>
        <taxon>Brucella/Ochrobactrum group</taxon>
        <taxon>Brucella</taxon>
    </lineage>
</organism>
<dbReference type="InterPro" id="IPR009389">
    <property type="entry name" value="DUF1045"/>
</dbReference>
<dbReference type="Pfam" id="PF06299">
    <property type="entry name" value="DUF1045"/>
    <property type="match status" value="1"/>
</dbReference>
<dbReference type="EMBL" id="EQ999546">
    <property type="protein sequence ID" value="EEZ31002.1"/>
    <property type="molecule type" value="Genomic_DNA"/>
</dbReference>
<accession>A0A0E1XCH6</accession>
<protein>
    <recommendedName>
        <fullName evidence="2">Phosphonate metabolism protein</fullName>
    </recommendedName>
</protein>
<dbReference type="Gene3D" id="3.90.1140.10">
    <property type="entry name" value="Cyclic phosphodiesterase"/>
    <property type="match status" value="1"/>
</dbReference>
<dbReference type="HOGENOM" id="CLU_074099_0_0_5"/>
<dbReference type="RefSeq" id="WP_006161078.1">
    <property type="nucleotide sequence ID" value="NZ_EQ999546.1"/>
</dbReference>
<dbReference type="AlphaFoldDB" id="A0A0E1XCH6"/>
<proteinExistence type="predicted"/>
<dbReference type="NCBIfam" id="TIGR03223">
    <property type="entry name" value="Phn_opern_protn"/>
    <property type="match status" value="1"/>
</dbReference>
<gene>
    <name evidence="1" type="ORF">BALG_01122</name>
</gene>
<name>A0A0E1XCH6_9HYPH</name>
<reference evidence="1" key="1">
    <citation type="submission" date="2009-01" db="EMBL/GenBank/DDBJ databases">
        <title>The Genome Sequence of Brucella pinnipedialis M292/94/1.</title>
        <authorList>
            <consortium name="The Broad Institute Genome Sequencing Platform"/>
            <person name="Ward D."/>
            <person name="Young S.K."/>
            <person name="Kodira C.D."/>
            <person name="Zeng Q."/>
            <person name="Koehrsen M."/>
            <person name="Alvarado L."/>
            <person name="Berlin A."/>
            <person name="Borenstein D."/>
            <person name="Chen Z."/>
            <person name="Engels R."/>
            <person name="Freedman E."/>
            <person name="Gellesch M."/>
            <person name="Goldberg J."/>
            <person name="Griggs A."/>
            <person name="Gujja S."/>
            <person name="Heiman D."/>
            <person name="Hepburn T."/>
            <person name="Howarth C."/>
            <person name="Jen D."/>
            <person name="Larson L."/>
            <person name="Lewis B."/>
            <person name="Mehta T."/>
            <person name="Park D."/>
            <person name="Pearson M."/>
            <person name="Roberts A."/>
            <person name="Saif S."/>
            <person name="Shea T."/>
            <person name="Shenoy N."/>
            <person name="Sisk P."/>
            <person name="Stolte C."/>
            <person name="Sykes S."/>
            <person name="Walk T."/>
            <person name="White J."/>
            <person name="Yandava C."/>
            <person name="Whatmore A.M."/>
            <person name="Perrett L.L."/>
            <person name="O'Callaghan D."/>
            <person name="Nusbaum C."/>
            <person name="Galagan J."/>
            <person name="Birren B."/>
        </authorList>
    </citation>
    <scope>NUCLEOTIDE SEQUENCE [LARGE SCALE GENOMIC DNA]</scope>
    <source>
        <strain evidence="1">M292/94/1</strain>
    </source>
</reference>